<dbReference type="AlphaFoldDB" id="A0A8I2GSH4"/>
<keyword evidence="3" id="KW-0804">Transcription</keyword>
<dbReference type="InterPro" id="IPR000524">
    <property type="entry name" value="Tscrpt_reg_HTH_GntR"/>
</dbReference>
<dbReference type="RefSeq" id="WP_113541851.1">
    <property type="nucleotide sequence ID" value="NZ_WIEC01000010.1"/>
</dbReference>
<dbReference type="GO" id="GO:0003700">
    <property type="term" value="F:DNA-binding transcription factor activity"/>
    <property type="evidence" value="ECO:0007669"/>
    <property type="project" value="InterPro"/>
</dbReference>
<dbReference type="SUPFAM" id="SSF46785">
    <property type="entry name" value="Winged helix' DNA-binding domain"/>
    <property type="match status" value="1"/>
</dbReference>
<evidence type="ECO:0000256" key="3">
    <source>
        <dbReference type="ARBA" id="ARBA00023163"/>
    </source>
</evidence>
<dbReference type="Gene3D" id="1.10.10.10">
    <property type="entry name" value="Winged helix-like DNA-binding domain superfamily/Winged helix DNA-binding domain"/>
    <property type="match status" value="1"/>
</dbReference>
<dbReference type="CDD" id="cd07377">
    <property type="entry name" value="WHTH_GntR"/>
    <property type="match status" value="1"/>
</dbReference>
<dbReference type="GO" id="GO:0003677">
    <property type="term" value="F:DNA binding"/>
    <property type="evidence" value="ECO:0007669"/>
    <property type="project" value="UniProtKB-KW"/>
</dbReference>
<dbReference type="PRINTS" id="PR00035">
    <property type="entry name" value="HTHGNTR"/>
</dbReference>
<dbReference type="PANTHER" id="PTHR43537:SF41">
    <property type="entry name" value="TRANSCRIPTIONAL REGULATORY PROTEIN"/>
    <property type="match status" value="1"/>
</dbReference>
<dbReference type="InterPro" id="IPR036388">
    <property type="entry name" value="WH-like_DNA-bd_sf"/>
</dbReference>
<reference evidence="5" key="1">
    <citation type="submission" date="2019-10" db="EMBL/GenBank/DDBJ databases">
        <title>Rhizobium leguminosarum symbiovar viciae collection.</title>
        <authorList>
            <person name="Boivin S."/>
            <person name="Lepetit M."/>
        </authorList>
    </citation>
    <scope>NUCLEOTIDE SEQUENCE</scope>
    <source>
        <strain evidence="5">L143</strain>
    </source>
</reference>
<protein>
    <submittedName>
        <fullName evidence="5">FCD domain-containing protein</fullName>
    </submittedName>
</protein>
<keyword evidence="2" id="KW-0238">DNA-binding</keyword>
<gene>
    <name evidence="5" type="ORF">GFL91_25870</name>
</gene>
<evidence type="ECO:0000256" key="1">
    <source>
        <dbReference type="ARBA" id="ARBA00023015"/>
    </source>
</evidence>
<dbReference type="EMBL" id="WIEZ01000015">
    <property type="protein sequence ID" value="NKM48335.1"/>
    <property type="molecule type" value="Genomic_DNA"/>
</dbReference>
<evidence type="ECO:0000313" key="6">
    <source>
        <dbReference type="Proteomes" id="UP000662259"/>
    </source>
</evidence>
<dbReference type="SMART" id="SM00895">
    <property type="entry name" value="FCD"/>
    <property type="match status" value="1"/>
</dbReference>
<dbReference type="Proteomes" id="UP000662259">
    <property type="component" value="Unassembled WGS sequence"/>
</dbReference>
<dbReference type="Gene3D" id="1.20.120.530">
    <property type="entry name" value="GntR ligand-binding domain-like"/>
    <property type="match status" value="1"/>
</dbReference>
<dbReference type="SUPFAM" id="SSF48008">
    <property type="entry name" value="GntR ligand-binding domain-like"/>
    <property type="match status" value="1"/>
</dbReference>
<dbReference type="PANTHER" id="PTHR43537">
    <property type="entry name" value="TRANSCRIPTIONAL REGULATOR, GNTR FAMILY"/>
    <property type="match status" value="1"/>
</dbReference>
<dbReference type="SMART" id="SM00345">
    <property type="entry name" value="HTH_GNTR"/>
    <property type="match status" value="1"/>
</dbReference>
<name>A0A8I2GSH4_RHILV</name>
<dbReference type="Pfam" id="PF07729">
    <property type="entry name" value="FCD"/>
    <property type="match status" value="1"/>
</dbReference>
<dbReference type="InterPro" id="IPR008920">
    <property type="entry name" value="TF_FadR/GntR_C"/>
</dbReference>
<comment type="caution">
    <text evidence="5">The sequence shown here is derived from an EMBL/GenBank/DDBJ whole genome shotgun (WGS) entry which is preliminary data.</text>
</comment>
<evidence type="ECO:0000313" key="5">
    <source>
        <dbReference type="EMBL" id="NKM48335.1"/>
    </source>
</evidence>
<dbReference type="InterPro" id="IPR036390">
    <property type="entry name" value="WH_DNA-bd_sf"/>
</dbReference>
<evidence type="ECO:0000259" key="4">
    <source>
        <dbReference type="PROSITE" id="PS50949"/>
    </source>
</evidence>
<feature type="domain" description="HTH gntR-type" evidence="4">
    <location>
        <begin position="10"/>
        <end position="77"/>
    </location>
</feature>
<sequence length="227" mass="25052">MKASPSIKRRTVTSSVLDLLRDRIISGYYEGGHQIRQEAIADEVGVSRIPVREALVQLEAEGLVVIHTHKGAVVAKLTPEDAVDIFEARLIFEPFILAKAMEKATSEDVERVQSAYRDYEKALLAGESPAILSQLNWAFHIALSYAADRPRSLSVLSTLYNSADRYLRLQIDAKAAQTKALEEHSALAQYFADGNSSAAQKLLKKHIADARDDVIRGLQHRGTKVAS</sequence>
<organism evidence="5 6">
    <name type="scientific">Rhizobium leguminosarum bv. viciae</name>
    <dbReference type="NCBI Taxonomy" id="387"/>
    <lineage>
        <taxon>Bacteria</taxon>
        <taxon>Pseudomonadati</taxon>
        <taxon>Pseudomonadota</taxon>
        <taxon>Alphaproteobacteria</taxon>
        <taxon>Hyphomicrobiales</taxon>
        <taxon>Rhizobiaceae</taxon>
        <taxon>Rhizobium/Agrobacterium group</taxon>
        <taxon>Rhizobium</taxon>
    </lineage>
</organism>
<keyword evidence="1" id="KW-0805">Transcription regulation</keyword>
<accession>A0A8I2GSH4</accession>
<dbReference type="InterPro" id="IPR011711">
    <property type="entry name" value="GntR_C"/>
</dbReference>
<dbReference type="Pfam" id="PF00392">
    <property type="entry name" value="GntR"/>
    <property type="match status" value="1"/>
</dbReference>
<dbReference type="PROSITE" id="PS50949">
    <property type="entry name" value="HTH_GNTR"/>
    <property type="match status" value="1"/>
</dbReference>
<evidence type="ECO:0000256" key="2">
    <source>
        <dbReference type="ARBA" id="ARBA00023125"/>
    </source>
</evidence>
<proteinExistence type="predicted"/>